<dbReference type="AlphaFoldDB" id="A0AAE1W3F9"/>
<sequence length="82" mass="9494">MEPSDHKEVQLVDEDTKTTTRIGAKLTEEVEKDRVIFLRKNVDIFAWSPSDCEGIDPKVIVHRLNVDLTSKPVKQKKRSFQE</sequence>
<reference evidence="1" key="1">
    <citation type="submission" date="2020-06" db="EMBL/GenBank/DDBJ databases">
        <authorList>
            <person name="Li T."/>
            <person name="Hu X."/>
            <person name="Zhang T."/>
            <person name="Song X."/>
            <person name="Zhang H."/>
            <person name="Dai N."/>
            <person name="Sheng W."/>
            <person name="Hou X."/>
            <person name="Wei L."/>
        </authorList>
    </citation>
    <scope>NUCLEOTIDE SEQUENCE</scope>
    <source>
        <strain evidence="1">K16</strain>
        <tissue evidence="1">Leaf</tissue>
    </source>
</reference>
<accession>A0AAE1W3F9</accession>
<reference evidence="1" key="2">
    <citation type="journal article" date="2024" name="Plant">
        <title>Genomic evolution and insights into agronomic trait innovations of Sesamum species.</title>
        <authorList>
            <person name="Miao H."/>
            <person name="Wang L."/>
            <person name="Qu L."/>
            <person name="Liu H."/>
            <person name="Sun Y."/>
            <person name="Le M."/>
            <person name="Wang Q."/>
            <person name="Wei S."/>
            <person name="Zheng Y."/>
            <person name="Lin W."/>
            <person name="Duan Y."/>
            <person name="Cao H."/>
            <person name="Xiong S."/>
            <person name="Wang X."/>
            <person name="Wei L."/>
            <person name="Li C."/>
            <person name="Ma Q."/>
            <person name="Ju M."/>
            <person name="Zhao R."/>
            <person name="Li G."/>
            <person name="Mu C."/>
            <person name="Tian Q."/>
            <person name="Mei H."/>
            <person name="Zhang T."/>
            <person name="Gao T."/>
            <person name="Zhang H."/>
        </authorList>
    </citation>
    <scope>NUCLEOTIDE SEQUENCE</scope>
    <source>
        <strain evidence="1">K16</strain>
    </source>
</reference>
<gene>
    <name evidence="1" type="ORF">Sango_2474500</name>
</gene>
<evidence type="ECO:0000313" key="1">
    <source>
        <dbReference type="EMBL" id="KAK4386039.1"/>
    </source>
</evidence>
<comment type="caution">
    <text evidence="1">The sequence shown here is derived from an EMBL/GenBank/DDBJ whole genome shotgun (WGS) entry which is preliminary data.</text>
</comment>
<protein>
    <submittedName>
        <fullName evidence="1">Uncharacterized protein</fullName>
    </submittedName>
</protein>
<evidence type="ECO:0000313" key="2">
    <source>
        <dbReference type="Proteomes" id="UP001289374"/>
    </source>
</evidence>
<name>A0AAE1W3F9_9LAMI</name>
<proteinExistence type="predicted"/>
<dbReference type="Proteomes" id="UP001289374">
    <property type="component" value="Unassembled WGS sequence"/>
</dbReference>
<organism evidence="1 2">
    <name type="scientific">Sesamum angolense</name>
    <dbReference type="NCBI Taxonomy" id="2727404"/>
    <lineage>
        <taxon>Eukaryota</taxon>
        <taxon>Viridiplantae</taxon>
        <taxon>Streptophyta</taxon>
        <taxon>Embryophyta</taxon>
        <taxon>Tracheophyta</taxon>
        <taxon>Spermatophyta</taxon>
        <taxon>Magnoliopsida</taxon>
        <taxon>eudicotyledons</taxon>
        <taxon>Gunneridae</taxon>
        <taxon>Pentapetalae</taxon>
        <taxon>asterids</taxon>
        <taxon>lamiids</taxon>
        <taxon>Lamiales</taxon>
        <taxon>Pedaliaceae</taxon>
        <taxon>Sesamum</taxon>
    </lineage>
</organism>
<keyword evidence="2" id="KW-1185">Reference proteome</keyword>
<dbReference type="EMBL" id="JACGWL010000015">
    <property type="protein sequence ID" value="KAK4386039.1"/>
    <property type="molecule type" value="Genomic_DNA"/>
</dbReference>